<evidence type="ECO:0000259" key="14">
    <source>
        <dbReference type="PROSITE" id="PS51162"/>
    </source>
</evidence>
<feature type="compositionally biased region" description="Basic and acidic residues" evidence="12">
    <location>
        <begin position="602"/>
        <end position="613"/>
    </location>
</feature>
<dbReference type="Gene3D" id="1.10.238.10">
    <property type="entry name" value="EF-hand"/>
    <property type="match status" value="1"/>
</dbReference>
<dbReference type="Gene3D" id="3.30.60.30">
    <property type="match status" value="1"/>
</dbReference>
<evidence type="ECO:0000256" key="10">
    <source>
        <dbReference type="ARBA" id="ARBA00023180"/>
    </source>
</evidence>
<evidence type="ECO:0000259" key="15">
    <source>
        <dbReference type="PROSITE" id="PS51465"/>
    </source>
</evidence>
<dbReference type="SUPFAM" id="SSF100895">
    <property type="entry name" value="Kazal-type serine protease inhibitors"/>
    <property type="match status" value="1"/>
</dbReference>
<dbReference type="GO" id="GO:0030198">
    <property type="term" value="P:extracellular matrix organization"/>
    <property type="evidence" value="ECO:0007669"/>
    <property type="project" value="UniProtKB-ARBA"/>
</dbReference>
<feature type="region of interest" description="Disordered" evidence="12">
    <location>
        <begin position="110"/>
        <end position="129"/>
    </location>
</feature>
<dbReference type="PROSITE" id="PS51465">
    <property type="entry name" value="KAZAL_2"/>
    <property type="match status" value="1"/>
</dbReference>
<dbReference type="AlphaFoldDB" id="A0A5F9CL30"/>
<dbReference type="SMART" id="SM00211">
    <property type="entry name" value="TY"/>
    <property type="match status" value="2"/>
</dbReference>
<feature type="region of interest" description="Disordered" evidence="12">
    <location>
        <begin position="970"/>
        <end position="991"/>
    </location>
</feature>
<feature type="disulfide bond" evidence="11">
    <location>
        <begin position="574"/>
        <end position="594"/>
    </location>
</feature>
<dbReference type="GO" id="GO:0005604">
    <property type="term" value="C:basement membrane"/>
    <property type="evidence" value="ECO:0007669"/>
    <property type="project" value="UniProtKB-SubCell"/>
</dbReference>
<dbReference type="PANTHER" id="PTHR12352:SF21">
    <property type="entry name" value="SPARC-RELATED MODULAR CALCIUM-BINDING PROTEIN 2"/>
    <property type="match status" value="1"/>
</dbReference>
<evidence type="ECO:0000256" key="11">
    <source>
        <dbReference type="PROSITE-ProRule" id="PRU00500"/>
    </source>
</evidence>
<feature type="region of interest" description="Disordered" evidence="12">
    <location>
        <begin position="1"/>
        <end position="37"/>
    </location>
</feature>
<dbReference type="Bgee" id="ENSOCUG00000012906">
    <property type="expression patterns" value="Expressed in uterus and 17 other cell types or tissues"/>
</dbReference>
<dbReference type="PANTHER" id="PTHR12352">
    <property type="entry name" value="SECRETED MODULAR CALCIUM-BINDING PROTEIN"/>
    <property type="match status" value="1"/>
</dbReference>
<protein>
    <recommendedName>
        <fullName evidence="18">SPARC related modular calcium binding 2</fullName>
    </recommendedName>
</protein>
<feature type="domain" description="EF-hand" evidence="13">
    <location>
        <begin position="788"/>
        <end position="823"/>
    </location>
</feature>
<name>A0A5F9CL30_RABIT</name>
<dbReference type="CDD" id="cd00191">
    <property type="entry name" value="TY"/>
    <property type="match status" value="2"/>
</dbReference>
<dbReference type="Pfam" id="PF10591">
    <property type="entry name" value="SPARC_Ca_bdg"/>
    <property type="match status" value="1"/>
</dbReference>
<keyword evidence="10" id="KW-0325">Glycoprotein</keyword>
<feature type="region of interest" description="Disordered" evidence="12">
    <location>
        <begin position="588"/>
        <end position="631"/>
    </location>
</feature>
<accession>A0A5F9CL30</accession>
<evidence type="ECO:0000256" key="7">
    <source>
        <dbReference type="ARBA" id="ARBA00022837"/>
    </source>
</evidence>
<reference evidence="16" key="2">
    <citation type="submission" date="2025-08" db="UniProtKB">
        <authorList>
            <consortium name="Ensembl"/>
        </authorList>
    </citation>
    <scope>IDENTIFICATION</scope>
    <source>
        <strain evidence="16">Thorbecke</strain>
    </source>
</reference>
<dbReference type="InterPro" id="IPR036857">
    <property type="entry name" value="Thyroglobulin_1_sf"/>
</dbReference>
<dbReference type="CDD" id="cd00104">
    <property type="entry name" value="KAZAL_FS"/>
    <property type="match status" value="1"/>
</dbReference>
<dbReference type="InterPro" id="IPR051950">
    <property type="entry name" value="Dev_reg/Prot_inhib"/>
</dbReference>
<dbReference type="Pfam" id="PF07648">
    <property type="entry name" value="Kazal_2"/>
    <property type="match status" value="1"/>
</dbReference>
<feature type="compositionally biased region" description="Low complexity" evidence="12">
    <location>
        <begin position="159"/>
        <end position="170"/>
    </location>
</feature>
<dbReference type="GO" id="GO:0008201">
    <property type="term" value="F:heparin binding"/>
    <property type="evidence" value="ECO:0007669"/>
    <property type="project" value="TreeGrafter"/>
</dbReference>
<dbReference type="FunFam" id="3.30.60.30:FF:000012">
    <property type="entry name" value="SPARC-related modular calcium binding protein 1"/>
    <property type="match status" value="1"/>
</dbReference>
<dbReference type="GO" id="GO:0050840">
    <property type="term" value="F:extracellular matrix binding"/>
    <property type="evidence" value="ECO:0007669"/>
    <property type="project" value="TreeGrafter"/>
</dbReference>
<reference evidence="16" key="3">
    <citation type="submission" date="2025-09" db="UniProtKB">
        <authorList>
            <consortium name="Ensembl"/>
        </authorList>
    </citation>
    <scope>IDENTIFICATION</scope>
    <source>
        <strain evidence="16">Thorbecke</strain>
    </source>
</reference>
<keyword evidence="5" id="KW-0732">Signal</keyword>
<feature type="region of interest" description="Disordered" evidence="12">
    <location>
        <begin position="1070"/>
        <end position="1119"/>
    </location>
</feature>
<evidence type="ECO:0000256" key="6">
    <source>
        <dbReference type="ARBA" id="ARBA00022737"/>
    </source>
</evidence>
<feature type="domain" description="Kazal-like" evidence="15">
    <location>
        <begin position="475"/>
        <end position="527"/>
    </location>
</feature>
<dbReference type="CDD" id="cd16241">
    <property type="entry name" value="EFh_SPARC_SMOC2"/>
    <property type="match status" value="1"/>
</dbReference>
<dbReference type="PROSITE" id="PS00484">
    <property type="entry name" value="THYROGLOBULIN_1_1"/>
    <property type="match status" value="2"/>
</dbReference>
<comment type="subcellular location">
    <subcellularLocation>
        <location evidence="1">Secreted</location>
        <location evidence="1">Extracellular space</location>
        <location evidence="1">Extracellular matrix</location>
        <location evidence="1">Basement membrane</location>
    </subcellularLocation>
</comment>
<dbReference type="FunFam" id="4.10.800.10:FF:000004">
    <property type="entry name" value="SPARC-related modular calcium-binding protein 1"/>
    <property type="match status" value="1"/>
</dbReference>
<evidence type="ECO:0000313" key="17">
    <source>
        <dbReference type="Proteomes" id="UP000001811"/>
    </source>
</evidence>
<keyword evidence="2" id="KW-0964">Secreted</keyword>
<dbReference type="GO" id="GO:0010811">
    <property type="term" value="P:positive regulation of cell-substrate adhesion"/>
    <property type="evidence" value="ECO:0007669"/>
    <property type="project" value="UniProtKB-ARBA"/>
</dbReference>
<feature type="domain" description="Thyroglobulin type-1" evidence="14">
    <location>
        <begin position="654"/>
        <end position="722"/>
    </location>
</feature>
<evidence type="ECO:0000256" key="12">
    <source>
        <dbReference type="SAM" id="MobiDB-lite"/>
    </source>
</evidence>
<dbReference type="PROSITE" id="PS00018">
    <property type="entry name" value="EF_HAND_1"/>
    <property type="match status" value="2"/>
</dbReference>
<feature type="region of interest" description="Disordered" evidence="12">
    <location>
        <begin position="267"/>
        <end position="394"/>
    </location>
</feature>
<dbReference type="PROSITE" id="PS50222">
    <property type="entry name" value="EF_HAND_2"/>
    <property type="match status" value="1"/>
</dbReference>
<dbReference type="SUPFAM" id="SSF47473">
    <property type="entry name" value="EF-hand"/>
    <property type="match status" value="1"/>
</dbReference>
<dbReference type="SMART" id="SM00280">
    <property type="entry name" value="KAZAL"/>
    <property type="match status" value="1"/>
</dbReference>
<dbReference type="InterPro" id="IPR002350">
    <property type="entry name" value="Kazal_dom"/>
</dbReference>
<evidence type="ECO:0000256" key="1">
    <source>
        <dbReference type="ARBA" id="ARBA00004302"/>
    </source>
</evidence>
<evidence type="ECO:0000256" key="2">
    <source>
        <dbReference type="ARBA" id="ARBA00022525"/>
    </source>
</evidence>
<dbReference type="InterPro" id="IPR036058">
    <property type="entry name" value="Kazal_dom_sf"/>
</dbReference>
<dbReference type="FunFam" id="1.10.238.10:FF:000076">
    <property type="entry name" value="SPARC-related modular calcium binding protein 1"/>
    <property type="match status" value="1"/>
</dbReference>
<feature type="region of interest" description="Disordered" evidence="12">
    <location>
        <begin position="159"/>
        <end position="241"/>
    </location>
</feature>
<dbReference type="InterPro" id="IPR011992">
    <property type="entry name" value="EF-hand-dom_pair"/>
</dbReference>
<dbReference type="GO" id="GO:0005509">
    <property type="term" value="F:calcium ion binding"/>
    <property type="evidence" value="ECO:0007669"/>
    <property type="project" value="InterPro"/>
</dbReference>
<feature type="disulfide bond" evidence="11">
    <location>
        <begin position="692"/>
        <end position="699"/>
    </location>
</feature>
<evidence type="ECO:0000259" key="13">
    <source>
        <dbReference type="PROSITE" id="PS50222"/>
    </source>
</evidence>
<keyword evidence="4" id="KW-0479">Metal-binding</keyword>
<sequence>MCHMLMKPEKKKELHKSRWMPSRGGGSPGSSRGSPGEASVQGVCLGVGVRSRLQLLAHLWQSCPCGLVLRCPSYAWGGGTGASLGAGCQRSIQQGTPRSPNPVLLASASWAGREPASSPPLKSTRSRAGPGMHTQMWVFRCVPPVRCHQLIHFSGKSPRLQLPGRRLLGPTSPRDHFSTAAGRDRPPGPASGLGVASAMVPTDGFSKRTPGARGQSWPRSRHAPGPGQGAPAAARGAGDGRPLRGALRAVCGRGPRWCPRASLFVGEVGPARPGRHGGPRSQRDPKLWGPAGAAGAGGDQGWPSGSGCAAAVPEPPGARRAGGAPTAPASDRTAPSAPSAPPARRPRSGRPLGPSGHRSRAERGAAAGEGGWGRGRRAAGREAEGGEDPAAPGYLTGAREAAKDARTARSLQPAGYVRAAWSRGQGATPSDASRGVPAPATMLLPQICWLSLLAGLLPPAPAQKFSALTFLRVDQDKDRDCSLDCAGSPQKPLCASDGRTFLSRCEFQRAKCKDPQLEIAYRGNCKDVSRCVAERKYTQEQARKEFQQVFIPECDDDGTYSQVQCHSYTGYCWCVTPNGRPISGTAVAHKTPRCPGSVNEKLPPREGAGKADDAAAPALETQPQGDEEDIASRYPTLWTEQVKSRQNKTTKNSVSSCDQEHQSAIEEAKQPKNDNVVIPECAHGGLYKPVQCHPSTGYCWCVLVDTGRPIPGTSTRYEQPKCDNTARAHPAKAKDVYRGRQLQGCPGPKKHEFLTSVLDALSTDMVHAVSDPSSSPGRLSEPDPSHTLEERVVHWYFKLLDKNASGDIGKKEIKPFKRFLRKKSKPKKCVKKFVEYCDVNNDKALSVQELMGCLGVTKEEARASTRKRHTQEARLKGPRVPGGSETRATPAAKQPHTSHSRLFPARKVDPVETGYCHRPLPSGNQSPRPLLTSGACVLSRPPGRACWRYALSAPELNVLAVPADTLRPWQEAPGSVPQHAPPQPSHAWSGPEPGLSALSTYCSGVCLLGFEFLSFAVQGWLILPVRPAPSPGGRGLSRSPGWDGWALPRQASIGTGVGLGLGLEHGQFLPVSRQPGWPPPQKWAQPRAPTAASHPGACFSLGSSRGDPGATPEQITDSP</sequence>
<comment type="caution">
    <text evidence="11">Lacks conserved residue(s) required for the propagation of feature annotation.</text>
</comment>
<evidence type="ECO:0000256" key="9">
    <source>
        <dbReference type="ARBA" id="ARBA00023157"/>
    </source>
</evidence>
<dbReference type="Proteomes" id="UP000001811">
    <property type="component" value="Unplaced"/>
</dbReference>
<evidence type="ECO:0000256" key="8">
    <source>
        <dbReference type="ARBA" id="ARBA00022869"/>
    </source>
</evidence>
<feature type="domain" description="Thyroglobulin type-1" evidence="14">
    <location>
        <begin position="528"/>
        <end position="594"/>
    </location>
</feature>
<feature type="disulfide bond" evidence="11">
    <location>
        <begin position="565"/>
        <end position="572"/>
    </location>
</feature>
<dbReference type="GO" id="GO:0005615">
    <property type="term" value="C:extracellular space"/>
    <property type="evidence" value="ECO:0007669"/>
    <property type="project" value="TreeGrafter"/>
</dbReference>
<evidence type="ECO:0000256" key="3">
    <source>
        <dbReference type="ARBA" id="ARBA00022530"/>
    </source>
</evidence>
<organism evidence="16 17">
    <name type="scientific">Oryctolagus cuniculus</name>
    <name type="common">Rabbit</name>
    <dbReference type="NCBI Taxonomy" id="9986"/>
    <lineage>
        <taxon>Eukaryota</taxon>
        <taxon>Metazoa</taxon>
        <taxon>Chordata</taxon>
        <taxon>Craniata</taxon>
        <taxon>Vertebrata</taxon>
        <taxon>Euteleostomi</taxon>
        <taxon>Mammalia</taxon>
        <taxon>Eutheria</taxon>
        <taxon>Euarchontoglires</taxon>
        <taxon>Glires</taxon>
        <taxon>Lagomorpha</taxon>
        <taxon>Leporidae</taxon>
        <taxon>Oryctolagus</taxon>
    </lineage>
</organism>
<proteinExistence type="predicted"/>
<dbReference type="GeneTree" id="ENSGT00390000018436"/>
<dbReference type="InterPro" id="IPR002048">
    <property type="entry name" value="EF_hand_dom"/>
</dbReference>
<dbReference type="Pfam" id="PF00086">
    <property type="entry name" value="Thyroglobulin_1"/>
    <property type="match status" value="2"/>
</dbReference>
<dbReference type="SUPFAM" id="SSF57610">
    <property type="entry name" value="Thyroglobulin type-1 domain"/>
    <property type="match status" value="2"/>
</dbReference>
<evidence type="ECO:0000313" key="16">
    <source>
        <dbReference type="Ensembl" id="ENSOCUP00000034181.1"/>
    </source>
</evidence>
<dbReference type="STRING" id="9986.ENSOCUP00000034181"/>
<dbReference type="FunFam" id="4.10.800.10:FF:000003">
    <property type="entry name" value="SPARC-related modular calcium-binding protein 2 isoform 1"/>
    <property type="match status" value="1"/>
</dbReference>
<evidence type="ECO:0000256" key="5">
    <source>
        <dbReference type="ARBA" id="ARBA00022729"/>
    </source>
</evidence>
<dbReference type="InParanoid" id="A0A5F9CL30"/>
<feature type="compositionally biased region" description="Basic and acidic residues" evidence="12">
    <location>
        <begin position="173"/>
        <end position="186"/>
    </location>
</feature>
<feature type="compositionally biased region" description="Low complexity" evidence="12">
    <location>
        <begin position="223"/>
        <end position="236"/>
    </location>
</feature>
<evidence type="ECO:0008006" key="18">
    <source>
        <dbReference type="Google" id="ProtNLM"/>
    </source>
</evidence>
<dbReference type="InterPro" id="IPR018247">
    <property type="entry name" value="EF_Hand_1_Ca_BS"/>
</dbReference>
<feature type="compositionally biased region" description="Basic and acidic residues" evidence="12">
    <location>
        <begin position="1"/>
        <end position="12"/>
    </location>
</feature>
<keyword evidence="7" id="KW-0106">Calcium</keyword>
<feature type="region of interest" description="Disordered" evidence="12">
    <location>
        <begin position="864"/>
        <end position="899"/>
    </location>
</feature>
<feature type="compositionally biased region" description="Low complexity" evidence="12">
    <location>
        <begin position="318"/>
        <end position="337"/>
    </location>
</feature>
<evidence type="ECO:0000256" key="4">
    <source>
        <dbReference type="ARBA" id="ARBA00022723"/>
    </source>
</evidence>
<reference evidence="16 17" key="1">
    <citation type="journal article" date="2011" name="Nature">
        <title>A high-resolution map of human evolutionary constraint using 29 mammals.</title>
        <authorList>
            <person name="Lindblad-Toh K."/>
            <person name="Garber M."/>
            <person name="Zuk O."/>
            <person name="Lin M.F."/>
            <person name="Parker B.J."/>
            <person name="Washietl S."/>
            <person name="Kheradpour P."/>
            <person name="Ernst J."/>
            <person name="Jordan G."/>
            <person name="Mauceli E."/>
            <person name="Ward L.D."/>
            <person name="Lowe C.B."/>
            <person name="Holloway A.K."/>
            <person name="Clamp M."/>
            <person name="Gnerre S."/>
            <person name="Alfoldi J."/>
            <person name="Beal K."/>
            <person name="Chang J."/>
            <person name="Clawson H."/>
            <person name="Cuff J."/>
            <person name="Di Palma F."/>
            <person name="Fitzgerald S."/>
            <person name="Flicek P."/>
            <person name="Guttman M."/>
            <person name="Hubisz M.J."/>
            <person name="Jaffe D.B."/>
            <person name="Jungreis I."/>
            <person name="Kent W.J."/>
            <person name="Kostka D."/>
            <person name="Lara M."/>
            <person name="Martins A.L."/>
            <person name="Massingham T."/>
            <person name="Moltke I."/>
            <person name="Raney B.J."/>
            <person name="Rasmussen M.D."/>
            <person name="Robinson J."/>
            <person name="Stark A."/>
            <person name="Vilella A.J."/>
            <person name="Wen J."/>
            <person name="Xie X."/>
            <person name="Zody M.C."/>
            <person name="Baldwin J."/>
            <person name="Bloom T."/>
            <person name="Chin C.W."/>
            <person name="Heiman D."/>
            <person name="Nicol R."/>
            <person name="Nusbaum C."/>
            <person name="Young S."/>
            <person name="Wilkinson J."/>
            <person name="Worley K.C."/>
            <person name="Kovar C.L."/>
            <person name="Muzny D.M."/>
            <person name="Gibbs R.A."/>
            <person name="Cree A."/>
            <person name="Dihn H.H."/>
            <person name="Fowler G."/>
            <person name="Jhangiani S."/>
            <person name="Joshi V."/>
            <person name="Lee S."/>
            <person name="Lewis L.R."/>
            <person name="Nazareth L.V."/>
            <person name="Okwuonu G."/>
            <person name="Santibanez J."/>
            <person name="Warren W.C."/>
            <person name="Mardis E.R."/>
            <person name="Weinstock G.M."/>
            <person name="Wilson R.K."/>
            <person name="Delehaunty K."/>
            <person name="Dooling D."/>
            <person name="Fronik C."/>
            <person name="Fulton L."/>
            <person name="Fulton B."/>
            <person name="Graves T."/>
            <person name="Minx P."/>
            <person name="Sodergren E."/>
            <person name="Birney E."/>
            <person name="Margulies E.H."/>
            <person name="Herrero J."/>
            <person name="Green E.D."/>
            <person name="Haussler D."/>
            <person name="Siepel A."/>
            <person name="Goldman N."/>
            <person name="Pollard K.S."/>
            <person name="Pedersen J.S."/>
            <person name="Lander E.S."/>
            <person name="Kellis M."/>
        </authorList>
    </citation>
    <scope>NUCLEOTIDE SEQUENCE [LARGE SCALE GENOMIC DNA]</scope>
    <source>
        <strain evidence="17">Thorbecke</strain>
    </source>
</reference>
<dbReference type="InterPro" id="IPR000716">
    <property type="entry name" value="Thyroglobulin_1"/>
</dbReference>
<keyword evidence="8" id="KW-0084">Basement membrane</keyword>
<dbReference type="InterPro" id="IPR037640">
    <property type="entry name" value="SMOC2_EC"/>
</dbReference>
<dbReference type="InterPro" id="IPR019577">
    <property type="entry name" value="SPARC/Testican_Ca-bd-dom"/>
</dbReference>
<dbReference type="Gene3D" id="4.10.800.10">
    <property type="entry name" value="Thyroglobulin type-1"/>
    <property type="match status" value="2"/>
</dbReference>
<keyword evidence="17" id="KW-1185">Reference proteome</keyword>
<keyword evidence="6" id="KW-0677">Repeat</keyword>
<keyword evidence="9 11" id="KW-1015">Disulfide bond</keyword>
<dbReference type="Pfam" id="PF16597">
    <property type="entry name" value="Thyroglob_assoc"/>
    <property type="match status" value="1"/>
</dbReference>
<dbReference type="Ensembl" id="ENSOCUT00000050444.1">
    <property type="protein sequence ID" value="ENSOCUP00000034181.1"/>
    <property type="gene ID" value="ENSOCUG00000012906.4"/>
</dbReference>
<dbReference type="PROSITE" id="PS51162">
    <property type="entry name" value="THYROGLOBULIN_1_2"/>
    <property type="match status" value="2"/>
</dbReference>
<keyword evidence="3" id="KW-0272">Extracellular matrix</keyword>